<feature type="binding site" evidence="7">
    <location>
        <position position="163"/>
    </location>
    <ligand>
        <name>dimethylallyl phosphate</name>
        <dbReference type="ChEBI" id="CHEBI:88052"/>
    </ligand>
</feature>
<feature type="binding site" evidence="7">
    <location>
        <position position="179"/>
    </location>
    <ligand>
        <name>dimethylallyl phosphate</name>
        <dbReference type="ChEBI" id="CHEBI:88052"/>
    </ligand>
</feature>
<evidence type="ECO:0000256" key="3">
    <source>
        <dbReference type="ARBA" id="ARBA00022643"/>
    </source>
</evidence>
<comment type="similarity">
    <text evidence="6 7">Belongs to the UbiX/PAD1 family.</text>
</comment>
<dbReference type="FunFam" id="3.40.50.1950:FF:000001">
    <property type="entry name" value="Flavin prenyltransferase UbiX"/>
    <property type="match status" value="1"/>
</dbReference>
<dbReference type="HAMAP" id="MF_01984">
    <property type="entry name" value="ubiX_pad"/>
    <property type="match status" value="1"/>
</dbReference>
<feature type="binding site" evidence="7">
    <location>
        <begin position="98"/>
        <end position="101"/>
    </location>
    <ligand>
        <name>FMN</name>
        <dbReference type="ChEBI" id="CHEBI:58210"/>
    </ligand>
</feature>
<dbReference type="EMBL" id="VBAK01000183">
    <property type="protein sequence ID" value="TMI86759.1"/>
    <property type="molecule type" value="Genomic_DNA"/>
</dbReference>
<dbReference type="Gene3D" id="3.40.50.1950">
    <property type="entry name" value="Flavin prenyltransferase-like"/>
    <property type="match status" value="1"/>
</dbReference>
<evidence type="ECO:0000256" key="2">
    <source>
        <dbReference type="ARBA" id="ARBA00022630"/>
    </source>
</evidence>
<evidence type="ECO:0000313" key="9">
    <source>
        <dbReference type="EMBL" id="TMI86759.1"/>
    </source>
</evidence>
<name>A0A537JT86_9BACT</name>
<feature type="binding site" evidence="7">
    <location>
        <begin position="20"/>
        <end position="22"/>
    </location>
    <ligand>
        <name>FMN</name>
        <dbReference type="ChEBI" id="CHEBI:58210"/>
    </ligand>
</feature>
<dbReference type="PANTHER" id="PTHR43374">
    <property type="entry name" value="FLAVIN PRENYLTRANSFERASE"/>
    <property type="match status" value="1"/>
</dbReference>
<comment type="function">
    <text evidence="7">Flavin prenyltransferase that catalyzes the synthesis of the prenylated FMN cofactor (prenyl-FMN) for 4-hydroxy-3-polyprenylbenzoic acid decarboxylase UbiD. The prenyltransferase is metal-independent and links a dimethylallyl moiety from dimethylallyl monophosphate (DMAP) to the flavin N5 and C6 atoms of FMN.</text>
</comment>
<dbReference type="PANTHER" id="PTHR43374:SF1">
    <property type="entry name" value="FLAVIN PRENYLTRANSFERASE PAD1, MITOCHONDRIAL"/>
    <property type="match status" value="1"/>
</dbReference>
<proteinExistence type="inferred from homology"/>
<accession>A0A537JT86</accession>
<dbReference type="Proteomes" id="UP000318509">
    <property type="component" value="Unassembled WGS sequence"/>
</dbReference>
<keyword evidence="4 7" id="KW-0808">Transferase</keyword>
<evidence type="ECO:0000259" key="8">
    <source>
        <dbReference type="Pfam" id="PF02441"/>
    </source>
</evidence>
<evidence type="ECO:0000256" key="4">
    <source>
        <dbReference type="ARBA" id="ARBA00022679"/>
    </source>
</evidence>
<reference evidence="9 10" key="1">
    <citation type="journal article" date="2019" name="Nat. Microbiol.">
        <title>Mediterranean grassland soil C-N compound turnover is dependent on rainfall and depth, and is mediated by genomically divergent microorganisms.</title>
        <authorList>
            <person name="Diamond S."/>
            <person name="Andeer P.F."/>
            <person name="Li Z."/>
            <person name="Crits-Christoph A."/>
            <person name="Burstein D."/>
            <person name="Anantharaman K."/>
            <person name="Lane K.R."/>
            <person name="Thomas B.C."/>
            <person name="Pan C."/>
            <person name="Northen T.R."/>
            <person name="Banfield J.F."/>
        </authorList>
    </citation>
    <scope>NUCLEOTIDE SEQUENCE [LARGE SCALE GENOMIC DNA]</scope>
    <source>
        <strain evidence="9">NP_3</strain>
    </source>
</reference>
<feature type="binding site" evidence="7">
    <location>
        <position position="133"/>
    </location>
    <ligand>
        <name>FMN</name>
        <dbReference type="ChEBI" id="CHEBI:58210"/>
    </ligand>
</feature>
<protein>
    <recommendedName>
        <fullName evidence="7">Flavin prenyltransferase UbiX</fullName>
        <ecNumber evidence="7">2.5.1.129</ecNumber>
    </recommendedName>
</protein>
<dbReference type="Pfam" id="PF02441">
    <property type="entry name" value="Flavoprotein"/>
    <property type="match status" value="1"/>
</dbReference>
<sequence length="198" mass="21605">MRPPETRTPQPRRLIVALSGSTGPHYGVRLLEVLRAHTGIETHLILTAAARKTIEFEMGKDPNAVAALAHTVHDEKNIASAIASGTFVTEGMVVAPCSIKTLSAIANSFSDTLTIRAADVCLKERRRLVLVVRETPLHAGHLRLMLRATEAGAVILPPVPGFYHLPKTIAEIIDHTVVKILDLFGIHLDLIRRWDGLS</sequence>
<dbReference type="NCBIfam" id="NF004685">
    <property type="entry name" value="PRK06029.1"/>
    <property type="match status" value="1"/>
</dbReference>
<dbReference type="GO" id="GO:0106141">
    <property type="term" value="F:flavin prenyltransferase activity"/>
    <property type="evidence" value="ECO:0007669"/>
    <property type="project" value="UniProtKB-EC"/>
</dbReference>
<dbReference type="GO" id="GO:0016831">
    <property type="term" value="F:carboxy-lyase activity"/>
    <property type="evidence" value="ECO:0007669"/>
    <property type="project" value="TreeGrafter"/>
</dbReference>
<feature type="binding site" evidence="7">
    <location>
        <position position="47"/>
    </location>
    <ligand>
        <name>FMN</name>
        <dbReference type="ChEBI" id="CHEBI:58210"/>
    </ligand>
</feature>
<dbReference type="InterPro" id="IPR003382">
    <property type="entry name" value="Flavoprotein"/>
</dbReference>
<evidence type="ECO:0000256" key="5">
    <source>
        <dbReference type="ARBA" id="ARBA00050612"/>
    </source>
</evidence>
<gene>
    <name evidence="7" type="primary">ubiX</name>
    <name evidence="9" type="ORF">E6H00_17535</name>
</gene>
<keyword evidence="1 7" id="KW-0637">Prenyltransferase</keyword>
<comment type="catalytic activity">
    <reaction evidence="5 7">
        <text>dimethylallyl phosphate + FMNH2 = prenylated FMNH2 + phosphate</text>
        <dbReference type="Rhea" id="RHEA:37743"/>
        <dbReference type="ChEBI" id="CHEBI:43474"/>
        <dbReference type="ChEBI" id="CHEBI:57618"/>
        <dbReference type="ChEBI" id="CHEBI:87467"/>
        <dbReference type="ChEBI" id="CHEBI:88052"/>
        <dbReference type="EC" id="2.5.1.129"/>
    </reaction>
</comment>
<comment type="caution">
    <text evidence="9">The sequence shown here is derived from an EMBL/GenBank/DDBJ whole genome shotgun (WGS) entry which is preliminary data.</text>
</comment>
<evidence type="ECO:0000313" key="10">
    <source>
        <dbReference type="Proteomes" id="UP000318509"/>
    </source>
</evidence>
<keyword evidence="3 7" id="KW-0288">FMN</keyword>
<keyword evidence="2 7" id="KW-0285">Flavoprotein</keyword>
<comment type="caution">
    <text evidence="7">Lacks conserved residue(s) required for the propagation of feature annotation.</text>
</comment>
<dbReference type="InterPro" id="IPR004507">
    <property type="entry name" value="UbiX-like"/>
</dbReference>
<evidence type="ECO:0000256" key="7">
    <source>
        <dbReference type="HAMAP-Rule" id="MF_01984"/>
    </source>
</evidence>
<dbReference type="SUPFAM" id="SSF52507">
    <property type="entry name" value="Homo-oligomeric flavin-containing Cys decarboxylases, HFCD"/>
    <property type="match status" value="1"/>
</dbReference>
<dbReference type="InterPro" id="IPR036551">
    <property type="entry name" value="Flavin_trans-like"/>
</dbReference>
<dbReference type="NCBIfam" id="TIGR00421">
    <property type="entry name" value="ubiX_pad"/>
    <property type="match status" value="1"/>
</dbReference>
<evidence type="ECO:0000256" key="1">
    <source>
        <dbReference type="ARBA" id="ARBA00022602"/>
    </source>
</evidence>
<organism evidence="9 10">
    <name type="scientific">Candidatus Segetimicrobium genomatis</name>
    <dbReference type="NCBI Taxonomy" id="2569760"/>
    <lineage>
        <taxon>Bacteria</taxon>
        <taxon>Bacillati</taxon>
        <taxon>Candidatus Sysuimicrobiota</taxon>
        <taxon>Candidatus Sysuimicrobiia</taxon>
        <taxon>Candidatus Sysuimicrobiales</taxon>
        <taxon>Candidatus Segetimicrobiaceae</taxon>
        <taxon>Candidatus Segetimicrobium</taxon>
    </lineage>
</organism>
<evidence type="ECO:0000256" key="6">
    <source>
        <dbReference type="ARBA" id="ARBA00060793"/>
    </source>
</evidence>
<feature type="domain" description="Flavoprotein" evidence="8">
    <location>
        <begin position="13"/>
        <end position="183"/>
    </location>
</feature>
<dbReference type="AlphaFoldDB" id="A0A537JT86"/>
<dbReference type="EC" id="2.5.1.129" evidence="7"/>